<evidence type="ECO:0000256" key="3">
    <source>
        <dbReference type="ARBA" id="ARBA00022723"/>
    </source>
</evidence>
<evidence type="ECO:0000256" key="2">
    <source>
        <dbReference type="ARBA" id="ARBA00012682"/>
    </source>
</evidence>
<evidence type="ECO:0000256" key="1">
    <source>
        <dbReference type="ARBA" id="ARBA00008714"/>
    </source>
</evidence>
<evidence type="ECO:0000259" key="5">
    <source>
        <dbReference type="Pfam" id="PF02777"/>
    </source>
</evidence>
<proteinExistence type="inferred from homology"/>
<dbReference type="RefSeq" id="WP_204799921.1">
    <property type="nucleotide sequence ID" value="NZ_CAJNAP010000018.1"/>
</dbReference>
<dbReference type="Pfam" id="PF02777">
    <property type="entry name" value="Sod_Fe_C"/>
    <property type="match status" value="1"/>
</dbReference>
<name>A0A8H9DBL4_9PROT</name>
<dbReference type="EMBL" id="CAJNAP010000018">
    <property type="protein sequence ID" value="CAE6507378.1"/>
    <property type="molecule type" value="Genomic_DNA"/>
</dbReference>
<keyword evidence="3" id="KW-0479">Metal-binding</keyword>
<dbReference type="SUPFAM" id="SSF54719">
    <property type="entry name" value="Fe,Mn superoxide dismutase (SOD), C-terminal domain"/>
    <property type="match status" value="1"/>
</dbReference>
<organism evidence="6 7">
    <name type="scientific">Nitrosomonas nitrosa</name>
    <dbReference type="NCBI Taxonomy" id="52442"/>
    <lineage>
        <taxon>Bacteria</taxon>
        <taxon>Pseudomonadati</taxon>
        <taxon>Pseudomonadota</taxon>
        <taxon>Betaproteobacteria</taxon>
        <taxon>Nitrosomonadales</taxon>
        <taxon>Nitrosomonadaceae</taxon>
        <taxon>Nitrosomonas</taxon>
    </lineage>
</organism>
<reference evidence="6" key="1">
    <citation type="submission" date="2021-02" db="EMBL/GenBank/DDBJ databases">
        <authorList>
            <person name="Han P."/>
        </authorList>
    </citation>
    <scope>NUCLEOTIDE SEQUENCE</scope>
    <source>
        <strain evidence="6">Nitrosomonas nitrosa 18-3D</strain>
    </source>
</reference>
<dbReference type="EC" id="1.15.1.1" evidence="2"/>
<gene>
    <name evidence="6" type="ORF">NMYAN_250017</name>
</gene>
<keyword evidence="4" id="KW-0560">Oxidoreductase</keyword>
<feature type="domain" description="Manganese/iron superoxide dismutase C-terminal" evidence="5">
    <location>
        <begin position="143"/>
        <end position="240"/>
    </location>
</feature>
<accession>A0A8H9DBL4</accession>
<evidence type="ECO:0000256" key="4">
    <source>
        <dbReference type="ARBA" id="ARBA00023002"/>
    </source>
</evidence>
<dbReference type="Gene3D" id="3.55.40.20">
    <property type="entry name" value="Iron/manganese superoxide dismutase, C-terminal domain"/>
    <property type="match status" value="1"/>
</dbReference>
<dbReference type="AlphaFoldDB" id="A0A8H9DBL4"/>
<dbReference type="InterPro" id="IPR036314">
    <property type="entry name" value="SOD_C_sf"/>
</dbReference>
<dbReference type="PANTHER" id="PTHR11404">
    <property type="entry name" value="SUPEROXIDE DISMUTASE 2"/>
    <property type="match status" value="1"/>
</dbReference>
<dbReference type="SUPFAM" id="SSF46609">
    <property type="entry name" value="Fe,Mn superoxide dismutase (SOD), N-terminal domain"/>
    <property type="match status" value="1"/>
</dbReference>
<evidence type="ECO:0000313" key="7">
    <source>
        <dbReference type="Proteomes" id="UP000601736"/>
    </source>
</evidence>
<comment type="similarity">
    <text evidence="1">Belongs to the iron/manganese superoxide dismutase family.</text>
</comment>
<dbReference type="GO" id="GO:0046872">
    <property type="term" value="F:metal ion binding"/>
    <property type="evidence" value="ECO:0007669"/>
    <property type="project" value="UniProtKB-KW"/>
</dbReference>
<dbReference type="InterPro" id="IPR019832">
    <property type="entry name" value="Mn/Fe_SOD_C"/>
</dbReference>
<comment type="caution">
    <text evidence="6">The sequence shown here is derived from an EMBL/GenBank/DDBJ whole genome shotgun (WGS) entry which is preliminary data.</text>
</comment>
<dbReference type="PANTHER" id="PTHR11404:SF6">
    <property type="entry name" value="SUPEROXIDE DISMUTASE [MN], MITOCHONDRIAL"/>
    <property type="match status" value="1"/>
</dbReference>
<sequence>MSKFPRSIDPHRRVLLQAAAVLTTLGTSKVFSSTIPAEETTMPKQLAFQCSTKLQPLKFNPAKLKGLSERLIVSHWENNYGGSVKALAAIKKQLAEALGDKDMPAYIYNGLKREHLLRTGSVVLHEYYFDNLGGDGKAGAAERKAIADAIGSFDTWETEFRRIAAGLSGGSGWVVLGFNTHTGQIENYWLADHAHHPAATLPLLVMDMYEHSYQMDYGAAAGKYIDAFFQNIQWDAVASRLEVAKRLNSGGLIGK</sequence>
<dbReference type="InterPro" id="IPR050265">
    <property type="entry name" value="Fe/Mn_Superoxide_Dismutase"/>
</dbReference>
<dbReference type="InterPro" id="IPR036324">
    <property type="entry name" value="Mn/Fe_SOD_N_sf"/>
</dbReference>
<evidence type="ECO:0000313" key="6">
    <source>
        <dbReference type="EMBL" id="CAE6507378.1"/>
    </source>
</evidence>
<dbReference type="Proteomes" id="UP000601736">
    <property type="component" value="Unassembled WGS sequence"/>
</dbReference>
<dbReference type="GO" id="GO:0004784">
    <property type="term" value="F:superoxide dismutase activity"/>
    <property type="evidence" value="ECO:0007669"/>
    <property type="project" value="UniProtKB-EC"/>
</dbReference>
<protein>
    <recommendedName>
        <fullName evidence="2">superoxide dismutase</fullName>
        <ecNumber evidence="2">1.15.1.1</ecNumber>
    </recommendedName>
</protein>